<keyword evidence="3" id="KW-1185">Reference proteome</keyword>
<reference evidence="2" key="1">
    <citation type="journal article" date="2024" name="Int. J. Syst. Evol. Microbiol.">
        <title>Turicibacter faecis sp. nov., isolated from faeces of heart failure mouse model.</title>
        <authorList>
            <person name="Imamura Y."/>
            <person name="Motooka D."/>
            <person name="Nakajima Y."/>
            <person name="Ito S."/>
            <person name="Kitakaze M."/>
            <person name="Iida T."/>
            <person name="Nakamura S."/>
        </authorList>
    </citation>
    <scope>NUCLEOTIDE SEQUENCE</scope>
    <source>
        <strain evidence="2">TC023</strain>
    </source>
</reference>
<name>A0ABN6ZCL6_9FIRM</name>
<dbReference type="RefSeq" id="WP_161830847.1">
    <property type="nucleotide sequence ID" value="NZ_AP028127.1"/>
</dbReference>
<evidence type="ECO:0000313" key="3">
    <source>
        <dbReference type="Proteomes" id="UP001432099"/>
    </source>
</evidence>
<accession>A0ABN6ZCL6</accession>
<dbReference type="EMBL" id="AP028127">
    <property type="protein sequence ID" value="BEH91326.1"/>
    <property type="molecule type" value="Genomic_DNA"/>
</dbReference>
<evidence type="ECO:0000256" key="1">
    <source>
        <dbReference type="SAM" id="MobiDB-lite"/>
    </source>
</evidence>
<sequence length="244" mass="27606">MAKSNERGPLLFVDTTYKGCRVTEQSFFKTPTQKPKDIVAENYVHSFDRLEESHFQALVPKEDDMQENTYEESVVESDDCPYETVNIVVNYHQEPAKVSEESESTSCPVPKVEASEPQIEVEGVAVDSTEEMEERVVEIVDQVVEESPSEVTLEDEGANDVQDPQDAVVELDEKQQELLTFIQELTNRPLLMKAPIVQIVKKDGSLKSGMIELKDDRHITIDNLKDEIEVISVAEIEGIRILHL</sequence>
<protein>
    <submittedName>
        <fullName evidence="2">Uncharacterized protein</fullName>
    </submittedName>
</protein>
<feature type="region of interest" description="Disordered" evidence="1">
    <location>
        <begin position="97"/>
        <end position="116"/>
    </location>
</feature>
<dbReference type="Proteomes" id="UP001432099">
    <property type="component" value="Chromosome"/>
</dbReference>
<proteinExistence type="predicted"/>
<organism evidence="2 3">
    <name type="scientific">Turicibacter faecis</name>
    <dbReference type="NCBI Taxonomy" id="2963365"/>
    <lineage>
        <taxon>Bacteria</taxon>
        <taxon>Bacillati</taxon>
        <taxon>Bacillota</taxon>
        <taxon>Erysipelotrichia</taxon>
        <taxon>Erysipelotrichales</taxon>
        <taxon>Turicibacteraceae</taxon>
        <taxon>Turicibacter</taxon>
    </lineage>
</organism>
<evidence type="ECO:0000313" key="2">
    <source>
        <dbReference type="EMBL" id="BEH91326.1"/>
    </source>
</evidence>
<gene>
    <name evidence="2" type="ORF">T23_14280</name>
</gene>